<dbReference type="EMBL" id="CP071446">
    <property type="protein sequence ID" value="QTA38406.1"/>
    <property type="molecule type" value="Genomic_DNA"/>
</dbReference>
<reference evidence="5 6" key="1">
    <citation type="submission" date="2021-03" db="EMBL/GenBank/DDBJ databases">
        <title>Thermosipho ferrireducens sp.nov., an anaerobic thermophilic iron-reducing bacterium isolated from a deep-sea hydrothermal sulfide deposits.</title>
        <authorList>
            <person name="Zeng X."/>
            <person name="Chen Y."/>
            <person name="Shao Z."/>
        </authorList>
    </citation>
    <scope>NUCLEOTIDE SEQUENCE [LARGE SCALE GENOMIC DNA]</scope>
    <source>
        <strain evidence="5 6">JL129W03</strain>
    </source>
</reference>
<evidence type="ECO:0000313" key="6">
    <source>
        <dbReference type="Proteomes" id="UP000671862"/>
    </source>
</evidence>
<accession>A0ABX7S952</accession>
<dbReference type="InterPro" id="IPR011006">
    <property type="entry name" value="CheY-like_superfamily"/>
</dbReference>
<dbReference type="SMART" id="SM00448">
    <property type="entry name" value="REC"/>
    <property type="match status" value="1"/>
</dbReference>
<dbReference type="Gene3D" id="3.40.50.2300">
    <property type="match status" value="1"/>
</dbReference>
<evidence type="ECO:0000256" key="3">
    <source>
        <dbReference type="PROSITE-ProRule" id="PRU00169"/>
    </source>
</evidence>
<feature type="domain" description="Response regulatory" evidence="4">
    <location>
        <begin position="4"/>
        <end position="120"/>
    </location>
</feature>
<evidence type="ECO:0000256" key="1">
    <source>
        <dbReference type="ARBA" id="ARBA00022553"/>
    </source>
</evidence>
<evidence type="ECO:0000256" key="2">
    <source>
        <dbReference type="ARBA" id="ARBA00023012"/>
    </source>
</evidence>
<evidence type="ECO:0000313" key="5">
    <source>
        <dbReference type="EMBL" id="QTA38406.1"/>
    </source>
</evidence>
<evidence type="ECO:0000259" key="4">
    <source>
        <dbReference type="PROSITE" id="PS50110"/>
    </source>
</evidence>
<keyword evidence="6" id="KW-1185">Reference proteome</keyword>
<dbReference type="PROSITE" id="PS50110">
    <property type="entry name" value="RESPONSE_REGULATORY"/>
    <property type="match status" value="1"/>
</dbReference>
<dbReference type="PANTHER" id="PTHR44591">
    <property type="entry name" value="STRESS RESPONSE REGULATOR PROTEIN 1"/>
    <property type="match status" value="1"/>
</dbReference>
<gene>
    <name evidence="5" type="ORF">JYK00_02460</name>
</gene>
<keyword evidence="1 3" id="KW-0597">Phosphoprotein</keyword>
<keyword evidence="2" id="KW-0902">Two-component regulatory system</keyword>
<dbReference type="RefSeq" id="WP_207567125.1">
    <property type="nucleotide sequence ID" value="NZ_CP071446.1"/>
</dbReference>
<dbReference type="SUPFAM" id="SSF52172">
    <property type="entry name" value="CheY-like"/>
    <property type="match status" value="1"/>
</dbReference>
<proteinExistence type="predicted"/>
<dbReference type="Proteomes" id="UP000671862">
    <property type="component" value="Chromosome"/>
</dbReference>
<feature type="modified residue" description="4-aspartylphosphate" evidence="3">
    <location>
        <position position="53"/>
    </location>
</feature>
<name>A0ABX7S952_9BACT</name>
<sequence length="125" mass="13922">MKARILVIDDSEVLRKITTFNLRKAGFEVFEAVDGIDGLEKMRDVKPDLIILDIMMPRLDGFGVLKQKQKEEDLKEIPVIILTAKGGAEDERIAKSLGASIVMTKPFSPTLLIEEVRRLIDDAGA</sequence>
<dbReference type="InterPro" id="IPR050595">
    <property type="entry name" value="Bact_response_regulator"/>
</dbReference>
<dbReference type="InterPro" id="IPR001789">
    <property type="entry name" value="Sig_transdc_resp-reg_receiver"/>
</dbReference>
<dbReference type="Pfam" id="PF00072">
    <property type="entry name" value="Response_reg"/>
    <property type="match status" value="1"/>
</dbReference>
<dbReference type="PANTHER" id="PTHR44591:SF14">
    <property type="entry name" value="PROTEIN PILG"/>
    <property type="match status" value="1"/>
</dbReference>
<protein>
    <submittedName>
        <fullName evidence="5">Response regulator</fullName>
    </submittedName>
</protein>
<organism evidence="5 6">
    <name type="scientific">Thermosipho ferrireducens</name>
    <dbReference type="NCBI Taxonomy" id="2571116"/>
    <lineage>
        <taxon>Bacteria</taxon>
        <taxon>Thermotogati</taxon>
        <taxon>Thermotogota</taxon>
        <taxon>Thermotogae</taxon>
        <taxon>Thermotogales</taxon>
        <taxon>Fervidobacteriaceae</taxon>
        <taxon>Thermosipho</taxon>
    </lineage>
</organism>